<evidence type="ECO:0008006" key="4">
    <source>
        <dbReference type="Google" id="ProtNLM"/>
    </source>
</evidence>
<proteinExistence type="predicted"/>
<evidence type="ECO:0000256" key="1">
    <source>
        <dbReference type="SAM" id="MobiDB-lite"/>
    </source>
</evidence>
<keyword evidence="3" id="KW-1185">Reference proteome</keyword>
<reference evidence="3" key="1">
    <citation type="journal article" date="2017" name="Med. Chem. Commun.">
        <title>Nonomuraea sp. ATCC 55076 harbours the largest actinomycete chromosome to date and the kistamicin biosynthetic gene cluster.</title>
        <authorList>
            <person name="Nazari B."/>
            <person name="Forneris C.C."/>
            <person name="Gibson M.I."/>
            <person name="Moon K."/>
            <person name="Schramma K.R."/>
            <person name="Seyedsayamdost M.R."/>
        </authorList>
    </citation>
    <scope>NUCLEOTIDE SEQUENCE [LARGE SCALE GENOMIC DNA]</scope>
    <source>
        <strain evidence="3">ATCC 55076</strain>
    </source>
</reference>
<dbReference type="RefSeq" id="WP_186404646.1">
    <property type="nucleotide sequence ID" value="NZ_CP017717.1"/>
</dbReference>
<name>A0A1V0A918_9ACTN</name>
<gene>
    <name evidence="2" type="ORF">BKM31_39325</name>
</gene>
<dbReference type="Proteomes" id="UP000190797">
    <property type="component" value="Chromosome"/>
</dbReference>
<dbReference type="EMBL" id="CP017717">
    <property type="protein sequence ID" value="AQZ66697.1"/>
    <property type="molecule type" value="Genomic_DNA"/>
</dbReference>
<feature type="region of interest" description="Disordered" evidence="1">
    <location>
        <begin position="26"/>
        <end position="49"/>
    </location>
</feature>
<sequence>MADPDLETHYSALDNCRTAIKRAAGQYEDTLTERNPGQITYGDDGAPVNNRTPVAAATFGDLTDSGALATAANDVWNAVITETDQARRKLRAVEHALSTVEENIRAAHGAGS</sequence>
<dbReference type="AlphaFoldDB" id="A0A1V0A918"/>
<organism evidence="2 3">
    <name type="scientific">[Actinomadura] parvosata subsp. kistnae</name>
    <dbReference type="NCBI Taxonomy" id="1909395"/>
    <lineage>
        <taxon>Bacteria</taxon>
        <taxon>Bacillati</taxon>
        <taxon>Actinomycetota</taxon>
        <taxon>Actinomycetes</taxon>
        <taxon>Streptosporangiales</taxon>
        <taxon>Streptosporangiaceae</taxon>
        <taxon>Nonomuraea</taxon>
    </lineage>
</organism>
<evidence type="ECO:0000313" key="3">
    <source>
        <dbReference type="Proteomes" id="UP000190797"/>
    </source>
</evidence>
<accession>A0A1V0A918</accession>
<dbReference type="STRING" id="1909395.BKM31_39325"/>
<dbReference type="KEGG" id="noa:BKM31_39325"/>
<evidence type="ECO:0000313" key="2">
    <source>
        <dbReference type="EMBL" id="AQZ66697.1"/>
    </source>
</evidence>
<protein>
    <recommendedName>
        <fullName evidence="4">PE domain-containing protein</fullName>
    </recommendedName>
</protein>